<evidence type="ECO:0000313" key="2">
    <source>
        <dbReference type="EMBL" id="MFD1603500.1"/>
    </source>
</evidence>
<protein>
    <submittedName>
        <fullName evidence="2">RSAM-modified peptide</fullName>
    </submittedName>
</protein>
<evidence type="ECO:0000313" key="3">
    <source>
        <dbReference type="Proteomes" id="UP001597138"/>
    </source>
</evidence>
<dbReference type="Proteomes" id="UP001597138">
    <property type="component" value="Unassembled WGS sequence"/>
</dbReference>
<evidence type="ECO:0000256" key="1">
    <source>
        <dbReference type="SAM" id="MobiDB-lite"/>
    </source>
</evidence>
<keyword evidence="3" id="KW-1185">Reference proteome</keyword>
<dbReference type="RefSeq" id="WP_379815169.1">
    <property type="nucleotide sequence ID" value="NZ_JBHUDZ010000012.1"/>
</dbReference>
<gene>
    <name evidence="2" type="ORF">ACFSC2_12200</name>
</gene>
<organism evidence="2 3">
    <name type="scientific">Flavobacterium artemisiae</name>
    <dbReference type="NCBI Taxonomy" id="2126556"/>
    <lineage>
        <taxon>Bacteria</taxon>
        <taxon>Pseudomonadati</taxon>
        <taxon>Bacteroidota</taxon>
        <taxon>Flavobacteriia</taxon>
        <taxon>Flavobacteriales</taxon>
        <taxon>Flavobacteriaceae</taxon>
        <taxon>Flavobacterium</taxon>
    </lineage>
</organism>
<dbReference type="EMBL" id="JBHUDZ010000012">
    <property type="protein sequence ID" value="MFD1603500.1"/>
    <property type="molecule type" value="Genomic_DNA"/>
</dbReference>
<name>A0ABW4HFS0_9FLAO</name>
<proteinExistence type="predicted"/>
<feature type="region of interest" description="Disordered" evidence="1">
    <location>
        <begin position="1"/>
        <end position="44"/>
    </location>
</feature>
<comment type="caution">
    <text evidence="2">The sequence shown here is derived from an EMBL/GenBank/DDBJ whole genome shotgun (WGS) entry which is preliminary data.</text>
</comment>
<feature type="compositionally biased region" description="Basic and acidic residues" evidence="1">
    <location>
        <begin position="12"/>
        <end position="34"/>
    </location>
</feature>
<sequence>MKSTKLKFSDFQVEKISKEQQKAIRGGEGEETDPKNGGGGSGNN</sequence>
<reference evidence="3" key="1">
    <citation type="journal article" date="2019" name="Int. J. Syst. Evol. Microbiol.">
        <title>The Global Catalogue of Microorganisms (GCM) 10K type strain sequencing project: providing services to taxonomists for standard genome sequencing and annotation.</title>
        <authorList>
            <consortium name="The Broad Institute Genomics Platform"/>
            <consortium name="The Broad Institute Genome Sequencing Center for Infectious Disease"/>
            <person name="Wu L."/>
            <person name="Ma J."/>
        </authorList>
    </citation>
    <scope>NUCLEOTIDE SEQUENCE [LARGE SCALE GENOMIC DNA]</scope>
    <source>
        <strain evidence="3">CCUG 70865</strain>
    </source>
</reference>
<accession>A0ABW4HFS0</accession>